<dbReference type="PANTHER" id="PTHR37984">
    <property type="entry name" value="PROTEIN CBG26694"/>
    <property type="match status" value="1"/>
</dbReference>
<evidence type="ECO:0000256" key="12">
    <source>
        <dbReference type="ARBA" id="ARBA00022918"/>
    </source>
</evidence>
<keyword evidence="12" id="KW-0695">RNA-directed DNA polymerase</keyword>
<evidence type="ECO:0000256" key="8">
    <source>
        <dbReference type="ARBA" id="ARBA00022801"/>
    </source>
</evidence>
<dbReference type="InterPro" id="IPR000477">
    <property type="entry name" value="RT_dom"/>
</dbReference>
<dbReference type="GO" id="GO:0046872">
    <property type="term" value="F:metal ion binding"/>
    <property type="evidence" value="ECO:0007669"/>
    <property type="project" value="UniProtKB-KW"/>
</dbReference>
<evidence type="ECO:0000256" key="6">
    <source>
        <dbReference type="ARBA" id="ARBA00022750"/>
    </source>
</evidence>
<organism evidence="19 20">
    <name type="scientific">Ganoderma sinense ZZ0214-1</name>
    <dbReference type="NCBI Taxonomy" id="1077348"/>
    <lineage>
        <taxon>Eukaryota</taxon>
        <taxon>Fungi</taxon>
        <taxon>Dikarya</taxon>
        <taxon>Basidiomycota</taxon>
        <taxon>Agaricomycotina</taxon>
        <taxon>Agaricomycetes</taxon>
        <taxon>Polyporales</taxon>
        <taxon>Polyporaceae</taxon>
        <taxon>Ganoderma</taxon>
    </lineage>
</organism>
<dbReference type="GO" id="GO:0003964">
    <property type="term" value="F:RNA-directed DNA polymerase activity"/>
    <property type="evidence" value="ECO:0007669"/>
    <property type="project" value="UniProtKB-KW"/>
</dbReference>
<evidence type="ECO:0000256" key="10">
    <source>
        <dbReference type="ARBA" id="ARBA00022884"/>
    </source>
</evidence>
<feature type="compositionally biased region" description="Acidic residues" evidence="16">
    <location>
        <begin position="1357"/>
        <end position="1375"/>
    </location>
</feature>
<dbReference type="CDD" id="cd09274">
    <property type="entry name" value="RNase_HI_RT_Ty3"/>
    <property type="match status" value="1"/>
</dbReference>
<keyword evidence="6" id="KW-0064">Aspartyl protease</keyword>
<keyword evidence="2" id="KW-0808">Transferase</keyword>
<dbReference type="GO" id="GO:0004519">
    <property type="term" value="F:endonuclease activity"/>
    <property type="evidence" value="ECO:0007669"/>
    <property type="project" value="UniProtKB-KW"/>
</dbReference>
<keyword evidence="13" id="KW-0239">DNA-directed DNA polymerase</keyword>
<dbReference type="SUPFAM" id="SSF54160">
    <property type="entry name" value="Chromo domain-like"/>
    <property type="match status" value="1"/>
</dbReference>
<dbReference type="InterPro" id="IPR001584">
    <property type="entry name" value="Integrase_cat-core"/>
</dbReference>
<keyword evidence="15" id="KW-0233">DNA recombination</keyword>
<dbReference type="PROSITE" id="PS50878">
    <property type="entry name" value="RT_POL"/>
    <property type="match status" value="1"/>
</dbReference>
<dbReference type="PROSITE" id="PS50994">
    <property type="entry name" value="INTEGRASE"/>
    <property type="match status" value="1"/>
</dbReference>
<dbReference type="Pfam" id="PF17921">
    <property type="entry name" value="Integrase_H2C2"/>
    <property type="match status" value="1"/>
</dbReference>
<keyword evidence="1" id="KW-0645">Protease</keyword>
<evidence type="ECO:0000256" key="3">
    <source>
        <dbReference type="ARBA" id="ARBA00022695"/>
    </source>
</evidence>
<evidence type="ECO:0000256" key="16">
    <source>
        <dbReference type="SAM" id="MobiDB-lite"/>
    </source>
</evidence>
<dbReference type="GO" id="GO:0005634">
    <property type="term" value="C:nucleus"/>
    <property type="evidence" value="ECO:0007669"/>
    <property type="project" value="UniProtKB-ARBA"/>
</dbReference>
<dbReference type="Pfam" id="PF00078">
    <property type="entry name" value="RVT_1"/>
    <property type="match status" value="1"/>
</dbReference>
<name>A0A2G8SLY0_9APHY</name>
<dbReference type="InterPro" id="IPR041588">
    <property type="entry name" value="Integrase_H2C2"/>
</dbReference>
<protein>
    <recommendedName>
        <fullName evidence="21">Reverse transcriptase</fullName>
    </recommendedName>
</protein>
<dbReference type="GO" id="GO:0006508">
    <property type="term" value="P:proteolysis"/>
    <property type="evidence" value="ECO:0007669"/>
    <property type="project" value="UniProtKB-KW"/>
</dbReference>
<keyword evidence="3" id="KW-0548">Nucleotidyltransferase</keyword>
<proteinExistence type="predicted"/>
<dbReference type="GO" id="GO:0003887">
    <property type="term" value="F:DNA-directed DNA polymerase activity"/>
    <property type="evidence" value="ECO:0007669"/>
    <property type="project" value="UniProtKB-KW"/>
</dbReference>
<evidence type="ECO:0000256" key="5">
    <source>
        <dbReference type="ARBA" id="ARBA00022723"/>
    </source>
</evidence>
<dbReference type="GO" id="GO:0003723">
    <property type="term" value="F:RNA binding"/>
    <property type="evidence" value="ECO:0007669"/>
    <property type="project" value="UniProtKB-KW"/>
</dbReference>
<dbReference type="SUPFAM" id="SSF53098">
    <property type="entry name" value="Ribonuclease H-like"/>
    <property type="match status" value="1"/>
</dbReference>
<feature type="compositionally biased region" description="Basic residues" evidence="16">
    <location>
        <begin position="1295"/>
        <end position="1306"/>
    </location>
</feature>
<keyword evidence="5" id="KW-0479">Metal-binding</keyword>
<evidence type="ECO:0000259" key="17">
    <source>
        <dbReference type="PROSITE" id="PS50878"/>
    </source>
</evidence>
<dbReference type="PANTHER" id="PTHR37984:SF5">
    <property type="entry name" value="PROTEIN NYNRIN-LIKE"/>
    <property type="match status" value="1"/>
</dbReference>
<dbReference type="GO" id="GO:0006310">
    <property type="term" value="P:DNA recombination"/>
    <property type="evidence" value="ECO:0007669"/>
    <property type="project" value="UniProtKB-KW"/>
</dbReference>
<keyword evidence="4" id="KW-0540">Nuclease</keyword>
<keyword evidence="9" id="KW-0460">Magnesium</keyword>
<evidence type="ECO:0000256" key="1">
    <source>
        <dbReference type="ARBA" id="ARBA00022670"/>
    </source>
</evidence>
<evidence type="ECO:0000256" key="7">
    <source>
        <dbReference type="ARBA" id="ARBA00022759"/>
    </source>
</evidence>
<gene>
    <name evidence="19" type="ORF">GSI_02549</name>
</gene>
<dbReference type="GO" id="GO:0004190">
    <property type="term" value="F:aspartic-type endopeptidase activity"/>
    <property type="evidence" value="ECO:0007669"/>
    <property type="project" value="UniProtKB-KW"/>
</dbReference>
<evidence type="ECO:0000259" key="18">
    <source>
        <dbReference type="PROSITE" id="PS50994"/>
    </source>
</evidence>
<evidence type="ECO:0000256" key="9">
    <source>
        <dbReference type="ARBA" id="ARBA00022842"/>
    </source>
</evidence>
<dbReference type="Gene3D" id="3.30.70.270">
    <property type="match status" value="2"/>
</dbReference>
<keyword evidence="11" id="KW-0229">DNA integration</keyword>
<dbReference type="Gene3D" id="1.10.340.70">
    <property type="match status" value="1"/>
</dbReference>
<evidence type="ECO:0000256" key="13">
    <source>
        <dbReference type="ARBA" id="ARBA00022932"/>
    </source>
</evidence>
<evidence type="ECO:0000256" key="14">
    <source>
        <dbReference type="ARBA" id="ARBA00023125"/>
    </source>
</evidence>
<accession>A0A2G8SLY0</accession>
<dbReference type="InterPro" id="IPR041373">
    <property type="entry name" value="RT_RNaseH"/>
</dbReference>
<feature type="region of interest" description="Disordered" evidence="16">
    <location>
        <begin position="469"/>
        <end position="519"/>
    </location>
</feature>
<evidence type="ECO:0000313" key="19">
    <source>
        <dbReference type="EMBL" id="PIL34762.1"/>
    </source>
</evidence>
<dbReference type="EMBL" id="AYKW01000004">
    <property type="protein sequence ID" value="PIL34762.1"/>
    <property type="molecule type" value="Genomic_DNA"/>
</dbReference>
<evidence type="ECO:0000256" key="15">
    <source>
        <dbReference type="ARBA" id="ARBA00023172"/>
    </source>
</evidence>
<dbReference type="OrthoDB" id="2755185at2759"/>
<feature type="compositionally biased region" description="Gly residues" evidence="16">
    <location>
        <begin position="1245"/>
        <end position="1281"/>
    </location>
</feature>
<dbReference type="InterPro" id="IPR012337">
    <property type="entry name" value="RNaseH-like_sf"/>
</dbReference>
<evidence type="ECO:0000256" key="4">
    <source>
        <dbReference type="ARBA" id="ARBA00022722"/>
    </source>
</evidence>
<keyword evidence="14" id="KW-0238">DNA-binding</keyword>
<reference evidence="19 20" key="1">
    <citation type="journal article" date="2015" name="Sci. Rep.">
        <title>Chromosome-level genome map provides insights into diverse defense mechanisms in the medicinal fungus Ganoderma sinense.</title>
        <authorList>
            <person name="Zhu Y."/>
            <person name="Xu J."/>
            <person name="Sun C."/>
            <person name="Zhou S."/>
            <person name="Xu H."/>
            <person name="Nelson D.R."/>
            <person name="Qian J."/>
            <person name="Song J."/>
            <person name="Luo H."/>
            <person name="Xiang L."/>
            <person name="Li Y."/>
            <person name="Xu Z."/>
            <person name="Ji A."/>
            <person name="Wang L."/>
            <person name="Lu S."/>
            <person name="Hayward A."/>
            <person name="Sun W."/>
            <person name="Li X."/>
            <person name="Schwartz D.C."/>
            <person name="Wang Y."/>
            <person name="Chen S."/>
        </authorList>
    </citation>
    <scope>NUCLEOTIDE SEQUENCE [LARGE SCALE GENOMIC DNA]</scope>
    <source>
        <strain evidence="19 20">ZZ0214-1</strain>
    </source>
</reference>
<dbReference type="CDD" id="cd01647">
    <property type="entry name" value="RT_LTR"/>
    <property type="match status" value="1"/>
</dbReference>
<dbReference type="Pfam" id="PF24626">
    <property type="entry name" value="SH3_Tf2-1"/>
    <property type="match status" value="1"/>
</dbReference>
<dbReference type="Gene3D" id="3.10.10.10">
    <property type="entry name" value="HIV Type 1 Reverse Transcriptase, subunit A, domain 1"/>
    <property type="match status" value="1"/>
</dbReference>
<keyword evidence="20" id="KW-1185">Reference proteome</keyword>
<dbReference type="InterPro" id="IPR043128">
    <property type="entry name" value="Rev_trsase/Diguanyl_cyclase"/>
</dbReference>
<dbReference type="InterPro" id="IPR056924">
    <property type="entry name" value="SH3_Tf2-1"/>
</dbReference>
<keyword evidence="8" id="KW-0378">Hydrolase</keyword>
<dbReference type="InterPro" id="IPR050951">
    <property type="entry name" value="Retrovirus_Pol_polyprotein"/>
</dbReference>
<dbReference type="InterPro" id="IPR043502">
    <property type="entry name" value="DNA/RNA_pol_sf"/>
</dbReference>
<feature type="domain" description="Integrase catalytic" evidence="18">
    <location>
        <begin position="676"/>
        <end position="839"/>
    </location>
</feature>
<evidence type="ECO:0000256" key="11">
    <source>
        <dbReference type="ARBA" id="ARBA00022908"/>
    </source>
</evidence>
<evidence type="ECO:0000256" key="2">
    <source>
        <dbReference type="ARBA" id="ARBA00022679"/>
    </source>
</evidence>
<dbReference type="GO" id="GO:0015074">
    <property type="term" value="P:DNA integration"/>
    <property type="evidence" value="ECO:0007669"/>
    <property type="project" value="UniProtKB-KW"/>
</dbReference>
<dbReference type="Pfam" id="PF17917">
    <property type="entry name" value="RT_RNaseH"/>
    <property type="match status" value="1"/>
</dbReference>
<evidence type="ECO:0000313" key="20">
    <source>
        <dbReference type="Proteomes" id="UP000230002"/>
    </source>
</evidence>
<dbReference type="GO" id="GO:0003677">
    <property type="term" value="F:DNA binding"/>
    <property type="evidence" value="ECO:0007669"/>
    <property type="project" value="UniProtKB-KW"/>
</dbReference>
<keyword evidence="10" id="KW-0694">RNA-binding</keyword>
<dbReference type="Proteomes" id="UP000230002">
    <property type="component" value="Unassembled WGS sequence"/>
</dbReference>
<feature type="compositionally biased region" description="Basic and acidic residues" evidence="16">
    <location>
        <begin position="483"/>
        <end position="494"/>
    </location>
</feature>
<evidence type="ECO:0008006" key="21">
    <source>
        <dbReference type="Google" id="ProtNLM"/>
    </source>
</evidence>
<feature type="region of interest" description="Disordered" evidence="16">
    <location>
        <begin position="1091"/>
        <end position="1120"/>
    </location>
</feature>
<feature type="compositionally biased region" description="Low complexity" evidence="16">
    <location>
        <begin position="1328"/>
        <end position="1340"/>
    </location>
</feature>
<dbReference type="InterPro" id="IPR016197">
    <property type="entry name" value="Chromo-like_dom_sf"/>
</dbReference>
<dbReference type="Gene3D" id="3.30.420.10">
    <property type="entry name" value="Ribonuclease H-like superfamily/Ribonuclease H"/>
    <property type="match status" value="1"/>
</dbReference>
<dbReference type="STRING" id="1077348.A0A2G8SLY0"/>
<feature type="domain" description="Reverse transcriptase" evidence="17">
    <location>
        <begin position="13"/>
        <end position="199"/>
    </location>
</feature>
<dbReference type="InterPro" id="IPR036397">
    <property type="entry name" value="RNaseH_sf"/>
</dbReference>
<comment type="caution">
    <text evidence="19">The sequence shown here is derived from an EMBL/GenBank/DDBJ whole genome shotgun (WGS) entry which is preliminary data.</text>
</comment>
<feature type="region of interest" description="Disordered" evidence="16">
    <location>
        <begin position="1232"/>
        <end position="1375"/>
    </location>
</feature>
<dbReference type="SUPFAM" id="SSF56672">
    <property type="entry name" value="DNA/RNA polymerases"/>
    <property type="match status" value="1"/>
</dbReference>
<keyword evidence="7" id="KW-0255">Endonuclease</keyword>
<sequence length="1375" mass="152928">MRHLWHEKKKAYLDSGRWQMASGTNASPMLMIPKPPRDPNDGELRLRTVVDKRQQNANTHKLTAPLPDIDGILRNVVKHKYRSLIDGKDAYEQIRVVPEHVPRTLFTTPDGTMVSLVLQQGDINGPATYQAVMNHVFAPYIGVFMDVYLDDIVIYSDTVEDHMKHVRLVFDVLRREKFFLSADKMNFFASKLKILGHIIDDKGIAMDPHKVDSVVNWKVPTNKSLLSSFLGAVGFLAPDCEGIRIPMGILAPMTSGSKPWNWTETHQRAFEQVKETVHKFRDNRRVALDYSEGAPAINLVTDASLTGASGYISQGDDFATAKVVTFWSGKFNSAQQNYPVHEQELLAIVESLKRFRPLLYGANFRICTDHKALEYLMGQKNLSPRQSRWLDVLNEFRFTIHYVPGETNVFADALSRIYSDEPLGTERASTEYVGDDGAGAPIMSRGPEISRPVYTGAAAVIDFQPRRSARIANNPKAPGAYDETARRARQPRAEEDIESSDDEGARACRNSGYSQSGSPVEAARSATDIMHEAAKAVLQGSIVSTAGEPGMELPGCMRGRYVEDPYFKKIFASPDQFPQFKYIDGLLYKVTDDGAYLLCIPDILVGSRKLREVLLRHAHSILAHLGTRKTLEYLRGEVWWPEMVSDTGAYCRTCGVCATTKSTTTRPLGLLRPMPVPRRPWQYIGIDFVGPLPASDNRHGSFDTICVIIDQLTSMVHLVPTVQTYGAAEIAEVVFEHVYKLHGLPERIISDRDTLFTSIFWRKLHELLGTELRLSSSYHPQTDGATERANRTMTQMLRQCVRPDQKDWVQRLPAIELAMNTARSETTGFSPFYMNYGQMPRSLVWASESEYPGVEAFAQRMKEAIMSAHDAIIEARVGQVIQANKHRREASFTVGDLVYLSTKNLSLPKGRARKLVPKYLGPFRICKVLTEGATYQLELSDELKARGLNNAFHASLLRPHFANDDRRFPGRQFHQLPGFGEQPREWAVDRIMSHIGRGADAEFEVQWSTGDVTWVPYSDVKHLQALTEYCEALGITHIRQLKDHAPELEAATSGTPAMEVKVSALIVPVAQQGNGKENEARGVEKLIRTQERGWTEQNTTARRARSSSHHPALDMSRAPNQYTADDGVAWRAYARDFAAWLNRPTRDTYPGNPPEGYYEAYRITHPHAPGPREYAQLINSIFAPHPPAPQPVNPAMGMVMLPTDAFTAILGHRSGTEGQLLQQLLEDARDRSPRAAAPFVPRGGPPFGRGGGRGGFGGRGRGGFRGYGGHGGPRGPGGPGGSLSARLGDHAQSKASKKRFRKHKGGKGANPASECLDPEDERRMAEFISSLIGDLSISDGQPVAGPSNQNPGNENPFAEDDDDTISLGDEEDQRF</sequence>